<dbReference type="Proteomes" id="UP000504633">
    <property type="component" value="Unplaced"/>
</dbReference>
<dbReference type="AlphaFoldDB" id="A0A6J1M8Q1"/>
<gene>
    <name evidence="4" type="primary">LOC111602134</name>
</gene>
<dbReference type="PROSITE" id="PS51257">
    <property type="entry name" value="PROKAR_LIPOPROTEIN"/>
    <property type="match status" value="1"/>
</dbReference>
<sequence>MHPAWLRCFGLLLLVLSCCEAAPSKEKEEQLVRVYPINEEQYESLLKLTEGKNVISEARLTSAGFTAVRNTLGSGWHSLLRIMGFTATRAEQTKIDIDGQPLCVMKRSVDDAEVDQTKPRDLEGKSASDEDSVINCIVVLKRDPALESLSSSNPDFAPYWYTANSAAQPVQPVQPVQLTPQVNSEPQAAELMAKQPAAPETEQLEQQLEPSSAAVTAPQATKKRSKSKKSRQGTRSSLASSAARQYGPPLPPPPPPLPPPPPAPYGSPYGGAYPYGGYTQTPYSQYNPYAPYGQQPPSSTEQAPLSIFK</sequence>
<dbReference type="OMA" id="DFAPYWY"/>
<dbReference type="OrthoDB" id="7883852at2759"/>
<evidence type="ECO:0000313" key="4">
    <source>
        <dbReference type="RefSeq" id="XP_023174851.2"/>
    </source>
</evidence>
<dbReference type="KEGG" id="dhe:111602134"/>
<evidence type="ECO:0000256" key="2">
    <source>
        <dbReference type="SAM" id="SignalP"/>
    </source>
</evidence>
<dbReference type="GeneID" id="111602134"/>
<reference evidence="4" key="1">
    <citation type="submission" date="2025-08" db="UniProtKB">
        <authorList>
            <consortium name="RefSeq"/>
        </authorList>
    </citation>
    <scope>IDENTIFICATION</scope>
    <source>
        <strain evidence="4">15085-1641.00</strain>
        <tissue evidence="4">Whole body</tissue>
    </source>
</reference>
<feature type="chain" id="PRO_5026826933" evidence="2">
    <location>
        <begin position="22"/>
        <end position="309"/>
    </location>
</feature>
<evidence type="ECO:0000313" key="3">
    <source>
        <dbReference type="Proteomes" id="UP000504633"/>
    </source>
</evidence>
<feature type="signal peptide" evidence="2">
    <location>
        <begin position="1"/>
        <end position="21"/>
    </location>
</feature>
<proteinExistence type="predicted"/>
<feature type="compositionally biased region" description="Low complexity" evidence="1">
    <location>
        <begin position="195"/>
        <end position="213"/>
    </location>
</feature>
<feature type="region of interest" description="Disordered" evidence="1">
    <location>
        <begin position="187"/>
        <end position="309"/>
    </location>
</feature>
<name>A0A6J1M8Q1_DROHY</name>
<protein>
    <submittedName>
        <fullName evidence="4">Leucine-rich repeat extensin-like protein 1</fullName>
    </submittedName>
</protein>
<organism evidence="3 4">
    <name type="scientific">Drosophila hydei</name>
    <name type="common">Fruit fly</name>
    <dbReference type="NCBI Taxonomy" id="7224"/>
    <lineage>
        <taxon>Eukaryota</taxon>
        <taxon>Metazoa</taxon>
        <taxon>Ecdysozoa</taxon>
        <taxon>Arthropoda</taxon>
        <taxon>Hexapoda</taxon>
        <taxon>Insecta</taxon>
        <taxon>Pterygota</taxon>
        <taxon>Neoptera</taxon>
        <taxon>Endopterygota</taxon>
        <taxon>Diptera</taxon>
        <taxon>Brachycera</taxon>
        <taxon>Muscomorpha</taxon>
        <taxon>Ephydroidea</taxon>
        <taxon>Drosophilidae</taxon>
        <taxon>Drosophila</taxon>
    </lineage>
</organism>
<keyword evidence="2" id="KW-0732">Signal</keyword>
<accession>A0A6J1M8Q1</accession>
<keyword evidence="3" id="KW-1185">Reference proteome</keyword>
<dbReference type="RefSeq" id="XP_023174851.2">
    <property type="nucleotide sequence ID" value="XM_023319083.2"/>
</dbReference>
<feature type="compositionally biased region" description="Low complexity" evidence="1">
    <location>
        <begin position="266"/>
        <end position="284"/>
    </location>
</feature>
<feature type="compositionally biased region" description="Pro residues" evidence="1">
    <location>
        <begin position="248"/>
        <end position="265"/>
    </location>
</feature>
<evidence type="ECO:0000256" key="1">
    <source>
        <dbReference type="SAM" id="MobiDB-lite"/>
    </source>
</evidence>
<feature type="compositionally biased region" description="Basic residues" evidence="1">
    <location>
        <begin position="221"/>
        <end position="232"/>
    </location>
</feature>